<evidence type="ECO:0008006" key="4">
    <source>
        <dbReference type="Google" id="ProtNLM"/>
    </source>
</evidence>
<keyword evidence="3" id="KW-1185">Reference proteome</keyword>
<dbReference type="RefSeq" id="WP_129120981.1">
    <property type="nucleotide sequence ID" value="NZ_PEIB01000002.1"/>
</dbReference>
<proteinExistence type="predicted"/>
<dbReference type="InterPro" id="IPR021290">
    <property type="entry name" value="DUF2861"/>
</dbReference>
<reference evidence="2 3" key="1">
    <citation type="submission" date="2017-10" db="EMBL/GenBank/DDBJ databases">
        <title>Nyctiphanis sp. nov., isolated from the stomach of the euphausiid Nyctiphanes simplex (Hansen, 1911) in the Gulf of California.</title>
        <authorList>
            <person name="Gomez-Gil B."/>
            <person name="Aguilar-Mendez M."/>
            <person name="Lopez-Cortes A."/>
            <person name="Gomez-Gutierrez J."/>
            <person name="Roque A."/>
            <person name="Lang E."/>
            <person name="Gonzalez-Castillo A."/>
        </authorList>
    </citation>
    <scope>NUCLEOTIDE SEQUENCE [LARGE SCALE GENOMIC DNA]</scope>
    <source>
        <strain evidence="2 3">CAIM 600</strain>
    </source>
</reference>
<dbReference type="Proteomes" id="UP000290287">
    <property type="component" value="Unassembled WGS sequence"/>
</dbReference>
<dbReference type="Pfam" id="PF11060">
    <property type="entry name" value="DUF2861"/>
    <property type="match status" value="1"/>
</dbReference>
<feature type="chain" id="PRO_5020930258" description="DUF2861 family protein" evidence="1">
    <location>
        <begin position="25"/>
        <end position="309"/>
    </location>
</feature>
<evidence type="ECO:0000313" key="3">
    <source>
        <dbReference type="Proteomes" id="UP000290287"/>
    </source>
</evidence>
<gene>
    <name evidence="2" type="ORF">CS022_02740</name>
</gene>
<evidence type="ECO:0000313" key="2">
    <source>
        <dbReference type="EMBL" id="RXJ74510.1"/>
    </source>
</evidence>
<protein>
    <recommendedName>
        <fullName evidence="4">DUF2861 family protein</fullName>
    </recommendedName>
</protein>
<keyword evidence="1" id="KW-0732">Signal</keyword>
<evidence type="ECO:0000256" key="1">
    <source>
        <dbReference type="SAM" id="SignalP"/>
    </source>
</evidence>
<dbReference type="AlphaFoldDB" id="A0A4Q0YTG4"/>
<organism evidence="2 3">
    <name type="scientific">Veronia nyctiphanis</name>
    <dbReference type="NCBI Taxonomy" id="1278244"/>
    <lineage>
        <taxon>Bacteria</taxon>
        <taxon>Pseudomonadati</taxon>
        <taxon>Pseudomonadota</taxon>
        <taxon>Gammaproteobacteria</taxon>
        <taxon>Vibrionales</taxon>
        <taxon>Vibrionaceae</taxon>
        <taxon>Veronia</taxon>
    </lineage>
</organism>
<sequence length="309" mass="34656">MKEWGRSKLILLAGVVLVSLPATANWFSGTDPLISAHQKLLEGNTVDSFNAMVEVLQRKNMRDKEAHISELLQLAISEDCGRSLSNIQPPSWLLNLKLRREIVQAPNRISHRFVIKGESARPLTSLKFSQWPDELVLDKKVVEQTGSDFSVTVDGLSSPVKAGLYKFEIRAGAVSENEKAEVWTSWFIITRPDPIQKISWKDARNWYILHQAGLAETCEKPYLSISLYPQAIGVSEPAWSVNIHHNPPLSLPKVEVPDGRYWLSVSLIEKRWQGVVSVEEVQTIARSIEIPDVDVVSFGSEEKPSGKPE</sequence>
<dbReference type="EMBL" id="PEIB01000002">
    <property type="protein sequence ID" value="RXJ74510.1"/>
    <property type="molecule type" value="Genomic_DNA"/>
</dbReference>
<feature type="signal peptide" evidence="1">
    <location>
        <begin position="1"/>
        <end position="24"/>
    </location>
</feature>
<comment type="caution">
    <text evidence="2">The sequence shown here is derived from an EMBL/GenBank/DDBJ whole genome shotgun (WGS) entry which is preliminary data.</text>
</comment>
<accession>A0A4Q0YTG4</accession>
<dbReference type="OrthoDB" id="5914970at2"/>
<name>A0A4Q0YTG4_9GAMM</name>